<dbReference type="STRING" id="2025994.A0A2T3AG29"/>
<feature type="domain" description="CCZ1/INTU/HSP4 first Longin" evidence="3">
    <location>
        <begin position="22"/>
        <end position="130"/>
    </location>
</feature>
<dbReference type="OrthoDB" id="240546at2759"/>
<sequence>MATASFAAAASSDAVIPAQVGFLAIFNPSLGNTDDTLDDQIVYYSSVDINPAKRRRHVSKQSATAKATENVSHEERNERLRQIGLAQGIVGFSRDFSGNQSVDTIDTEKTRVVLHELEPGWWILACIDLTRLTLPAPAKKSKDGEESSDPKFEYSSREVKPAALLLQDMLRAHSTFLLHHDSSLSALFVRIKRARFTTTLARYWDLYLASWNVLLHGNPIRDIFGGIKVAASGELGMGVGEEERGSGEREVLESLKGRIDGLVDVVVSKFGDCHPDDDAANEQDHSTTQWLGTGREPGAEDGAIFLGVGTLSKKSVRDITYWMEDIYRWGSNAYGVLESPKGGRRTHRGSGTESKKKAPTADSMQIPPSLFDANRGTQASSSYPTSGCKVQSTASTSEFGAQDEGTGLERYMDYFKLGYGKYWSLGRETDTGGSEPHSLGSQDARPEPARRPSRGSGMTGHFLVGLTGEVEEGWIEDPEERRFALEHEELNARILVRTLMVELDAPTADKPLLSFSRVLGSQDTELSSRNGLVRPVTFDSQDRNKTQRLRVVVYVLKPFVFTLLFEVRTESLAFDGLYRSLHHQLAPLRKPLANSATYRPDKPDIGKSSAAIYDLVWDPRALTVHSTIPSIPDPVDLYSIHEQPFWSRVEALNTHTQVLNLWKAARGNAHELERTCKTSRGWWIVWSRILDQGSEQQTMSSTTETGRPFAREHRSTTSSMSSVTEYSDVPSDTVRNAQGFEHGVSKEIFLLRKASDHADGGNGGGGHGRSLSLAAATTGTGWADGASRLAQGIGVDTRKYIEGLLSLNR</sequence>
<dbReference type="InParanoid" id="A0A2T3AG29"/>
<comment type="similarity">
    <text evidence="1">Belongs to the CCZ1 family.</text>
</comment>
<dbReference type="PANTHER" id="PTHR13056:SF0">
    <property type="entry name" value="VACUOLAR FUSION PROTEIN CCZ1 HOMOLOG-RELATED"/>
    <property type="match status" value="1"/>
</dbReference>
<dbReference type="Pfam" id="PF19031">
    <property type="entry name" value="Intu_longin_1"/>
    <property type="match status" value="1"/>
</dbReference>
<proteinExistence type="inferred from homology"/>
<dbReference type="GO" id="GO:0016192">
    <property type="term" value="P:vesicle-mediated transport"/>
    <property type="evidence" value="ECO:0007669"/>
    <property type="project" value="InterPro"/>
</dbReference>
<feature type="compositionally biased region" description="Polar residues" evidence="2">
    <location>
        <begin position="716"/>
        <end position="725"/>
    </location>
</feature>
<feature type="compositionally biased region" description="Basic and acidic residues" evidence="2">
    <location>
        <begin position="274"/>
        <end position="285"/>
    </location>
</feature>
<feature type="region of interest" description="Disordered" evidence="2">
    <location>
        <begin position="274"/>
        <end position="296"/>
    </location>
</feature>
<evidence type="ECO:0000256" key="2">
    <source>
        <dbReference type="SAM" id="MobiDB-lite"/>
    </source>
</evidence>
<dbReference type="AlphaFoldDB" id="A0A2T3AG29"/>
<feature type="region of interest" description="Disordered" evidence="2">
    <location>
        <begin position="55"/>
        <end position="76"/>
    </location>
</feature>
<evidence type="ECO:0000259" key="3">
    <source>
        <dbReference type="Pfam" id="PF19031"/>
    </source>
</evidence>
<dbReference type="InterPro" id="IPR043987">
    <property type="entry name" value="CCZ1/INTU/HSP4_longin_1"/>
</dbReference>
<dbReference type="PANTHER" id="PTHR13056">
    <property type="entry name" value="VACUOLAR FUSION PROTEIN CCZ1 HOMOLOG-RELATED"/>
    <property type="match status" value="1"/>
</dbReference>
<evidence type="ECO:0000313" key="4">
    <source>
        <dbReference type="EMBL" id="PSR97046.1"/>
    </source>
</evidence>
<dbReference type="EMBL" id="KZ678395">
    <property type="protein sequence ID" value="PSR97046.1"/>
    <property type="molecule type" value="Genomic_DNA"/>
</dbReference>
<dbReference type="InterPro" id="IPR013176">
    <property type="entry name" value="Ccz1"/>
</dbReference>
<feature type="region of interest" description="Disordered" evidence="2">
    <location>
        <begin position="428"/>
        <end position="461"/>
    </location>
</feature>
<dbReference type="GO" id="GO:0035658">
    <property type="term" value="C:Mon1-Ccz1 complex"/>
    <property type="evidence" value="ECO:0007669"/>
    <property type="project" value="InterPro"/>
</dbReference>
<gene>
    <name evidence="4" type="ORF">BD289DRAFT_480377</name>
</gene>
<feature type="region of interest" description="Disordered" evidence="2">
    <location>
        <begin position="695"/>
        <end position="728"/>
    </location>
</feature>
<feature type="compositionally biased region" description="Low complexity" evidence="2">
    <location>
        <begin position="695"/>
        <end position="706"/>
    </location>
</feature>
<name>A0A2T3AG29_9PEZI</name>
<reference evidence="4 5" key="1">
    <citation type="journal article" date="2018" name="Mycol. Prog.">
        <title>Coniella lustricola, a new species from submerged detritus.</title>
        <authorList>
            <person name="Raudabaugh D.B."/>
            <person name="Iturriaga T."/>
            <person name="Carver A."/>
            <person name="Mondo S."/>
            <person name="Pangilinan J."/>
            <person name="Lipzen A."/>
            <person name="He G."/>
            <person name="Amirebrahimi M."/>
            <person name="Grigoriev I.V."/>
            <person name="Miller A.N."/>
        </authorList>
    </citation>
    <scope>NUCLEOTIDE SEQUENCE [LARGE SCALE GENOMIC DNA]</scope>
    <source>
        <strain evidence="4 5">B22-T-1</strain>
    </source>
</reference>
<dbReference type="Proteomes" id="UP000241462">
    <property type="component" value="Unassembled WGS sequence"/>
</dbReference>
<evidence type="ECO:0000313" key="5">
    <source>
        <dbReference type="Proteomes" id="UP000241462"/>
    </source>
</evidence>
<accession>A0A2T3AG29</accession>
<keyword evidence="5" id="KW-1185">Reference proteome</keyword>
<organism evidence="4 5">
    <name type="scientific">Coniella lustricola</name>
    <dbReference type="NCBI Taxonomy" id="2025994"/>
    <lineage>
        <taxon>Eukaryota</taxon>
        <taxon>Fungi</taxon>
        <taxon>Dikarya</taxon>
        <taxon>Ascomycota</taxon>
        <taxon>Pezizomycotina</taxon>
        <taxon>Sordariomycetes</taxon>
        <taxon>Sordariomycetidae</taxon>
        <taxon>Diaporthales</taxon>
        <taxon>Schizoparmaceae</taxon>
        <taxon>Coniella</taxon>
    </lineage>
</organism>
<protein>
    <recommendedName>
        <fullName evidence="3">CCZ1/INTU/HSP4 first Longin domain-containing protein</fullName>
    </recommendedName>
</protein>
<evidence type="ECO:0000256" key="1">
    <source>
        <dbReference type="ARBA" id="ARBA00005352"/>
    </source>
</evidence>
<feature type="region of interest" description="Disordered" evidence="2">
    <location>
        <begin position="338"/>
        <end position="401"/>
    </location>
</feature>
<feature type="compositionally biased region" description="Polar residues" evidence="2">
    <location>
        <begin position="375"/>
        <end position="399"/>
    </location>
</feature>
<feature type="compositionally biased region" description="Polar residues" evidence="2">
    <location>
        <begin position="60"/>
        <end position="70"/>
    </location>
</feature>